<sequence length="216" mass="22501">MAKWVVVVSGEQYESERLYGGEALSIAGGRFTAGDEALLVAAVSPAVVFGLARAEGGDRLRYTVNRLDAPLPAGGVLASIPTRPAAPSSAAAETGEATGLGEAGEPGKARETEEAGEAEGVAQVGAWVLGEEAYQAIARRAVADESKSGRERRTWLVSVDMPIEAASPGDAVRAFWSYVRELGPAELPAFVWPAGDELAMQAYVLGAEANQDPEED</sequence>
<accession>A0ABP8D4H5</accession>
<evidence type="ECO:0000256" key="1">
    <source>
        <dbReference type="SAM" id="MobiDB-lite"/>
    </source>
</evidence>
<organism evidence="2 3">
    <name type="scientific">Dactylosporangium darangshiense</name>
    <dbReference type="NCBI Taxonomy" id="579108"/>
    <lineage>
        <taxon>Bacteria</taxon>
        <taxon>Bacillati</taxon>
        <taxon>Actinomycetota</taxon>
        <taxon>Actinomycetes</taxon>
        <taxon>Micromonosporales</taxon>
        <taxon>Micromonosporaceae</taxon>
        <taxon>Dactylosporangium</taxon>
    </lineage>
</organism>
<dbReference type="Proteomes" id="UP001500620">
    <property type="component" value="Unassembled WGS sequence"/>
</dbReference>
<keyword evidence="3" id="KW-1185">Reference proteome</keyword>
<feature type="region of interest" description="Disordered" evidence="1">
    <location>
        <begin position="80"/>
        <end position="117"/>
    </location>
</feature>
<feature type="compositionally biased region" description="Low complexity" evidence="1">
    <location>
        <begin position="80"/>
        <end position="100"/>
    </location>
</feature>
<reference evidence="3" key="1">
    <citation type="journal article" date="2019" name="Int. J. Syst. Evol. Microbiol.">
        <title>The Global Catalogue of Microorganisms (GCM) 10K type strain sequencing project: providing services to taxonomists for standard genome sequencing and annotation.</title>
        <authorList>
            <consortium name="The Broad Institute Genomics Platform"/>
            <consortium name="The Broad Institute Genome Sequencing Center for Infectious Disease"/>
            <person name="Wu L."/>
            <person name="Ma J."/>
        </authorList>
    </citation>
    <scope>NUCLEOTIDE SEQUENCE [LARGE SCALE GENOMIC DNA]</scope>
    <source>
        <strain evidence="3">JCM 17441</strain>
    </source>
</reference>
<dbReference type="RefSeq" id="WP_345123974.1">
    <property type="nucleotide sequence ID" value="NZ_BAABAT010000004.1"/>
</dbReference>
<protein>
    <submittedName>
        <fullName evidence="2">Uncharacterized protein</fullName>
    </submittedName>
</protein>
<dbReference type="EMBL" id="BAABAT010000004">
    <property type="protein sequence ID" value="GAA4247105.1"/>
    <property type="molecule type" value="Genomic_DNA"/>
</dbReference>
<comment type="caution">
    <text evidence="2">The sequence shown here is derived from an EMBL/GenBank/DDBJ whole genome shotgun (WGS) entry which is preliminary data.</text>
</comment>
<proteinExistence type="predicted"/>
<gene>
    <name evidence="2" type="ORF">GCM10022255_021670</name>
</gene>
<name>A0ABP8D4H5_9ACTN</name>
<evidence type="ECO:0000313" key="3">
    <source>
        <dbReference type="Proteomes" id="UP001500620"/>
    </source>
</evidence>
<evidence type="ECO:0000313" key="2">
    <source>
        <dbReference type="EMBL" id="GAA4247105.1"/>
    </source>
</evidence>